<evidence type="ECO:0000313" key="2">
    <source>
        <dbReference type="EMBL" id="KAJ2905098.1"/>
    </source>
</evidence>
<dbReference type="Proteomes" id="UP001201980">
    <property type="component" value="Unassembled WGS sequence"/>
</dbReference>
<feature type="compositionally biased region" description="Low complexity" evidence="1">
    <location>
        <begin position="62"/>
        <end position="76"/>
    </location>
</feature>
<organism evidence="2 3">
    <name type="scientific">Zalerion maritima</name>
    <dbReference type="NCBI Taxonomy" id="339359"/>
    <lineage>
        <taxon>Eukaryota</taxon>
        <taxon>Fungi</taxon>
        <taxon>Dikarya</taxon>
        <taxon>Ascomycota</taxon>
        <taxon>Pezizomycotina</taxon>
        <taxon>Sordariomycetes</taxon>
        <taxon>Lulworthiomycetidae</taxon>
        <taxon>Lulworthiales</taxon>
        <taxon>Lulworthiaceae</taxon>
        <taxon>Zalerion</taxon>
    </lineage>
</organism>
<evidence type="ECO:0000313" key="3">
    <source>
        <dbReference type="Proteomes" id="UP001201980"/>
    </source>
</evidence>
<dbReference type="AlphaFoldDB" id="A0AAD5WTZ2"/>
<reference evidence="2" key="1">
    <citation type="submission" date="2022-07" db="EMBL/GenBank/DDBJ databases">
        <title>Draft genome sequence of Zalerion maritima ATCC 34329, a (micro)plastics degrading marine fungus.</title>
        <authorList>
            <person name="Paco A."/>
            <person name="Goncalves M.F.M."/>
            <person name="Rocha-Santos T.A.P."/>
            <person name="Alves A."/>
        </authorList>
    </citation>
    <scope>NUCLEOTIDE SEQUENCE</scope>
    <source>
        <strain evidence="2">ATCC 34329</strain>
    </source>
</reference>
<feature type="compositionally biased region" description="Low complexity" evidence="1">
    <location>
        <begin position="219"/>
        <end position="230"/>
    </location>
</feature>
<name>A0AAD5WTZ2_9PEZI</name>
<accession>A0AAD5WTZ2</accession>
<sequence>MMSSGSSSFTSSSRGAPPSYSSQRPNGLSSHSSSSGWAGYSGVSSPGVSALTSSVASPTFTPISEAPSTAPTTTSAGGQPLSTALDIGPPGWTATMDASGVSLHDARIEVKYEFSSYETSYQFQGDLRGKDLIDFFDVDCIYSDQHPRQNSYGAVAGLGAIQRIKLWKDRYGGYYSIAFFANRTNRRYHEHQTHLFDTDIRSVDDAHRRLRLYVRGRRGSAQSSRQASSRFNMPFHRSRQRSVGSSGSHSTEPEAALPFRYLGIQFTDDEDFGRFFDRWEEVHNESVDFNGVPFPQGPVELPGTQIYDVNAYEMEGDIAYEDTPTP</sequence>
<feature type="region of interest" description="Disordered" evidence="1">
    <location>
        <begin position="1"/>
        <end position="39"/>
    </location>
</feature>
<protein>
    <submittedName>
        <fullName evidence="2">Uncharacterized protein</fullName>
    </submittedName>
</protein>
<keyword evidence="3" id="KW-1185">Reference proteome</keyword>
<evidence type="ECO:0000256" key="1">
    <source>
        <dbReference type="SAM" id="MobiDB-lite"/>
    </source>
</evidence>
<gene>
    <name evidence="2" type="ORF">MKZ38_006344</name>
</gene>
<feature type="region of interest" description="Disordered" evidence="1">
    <location>
        <begin position="62"/>
        <end position="84"/>
    </location>
</feature>
<proteinExistence type="predicted"/>
<dbReference type="EMBL" id="JAKWBI020000038">
    <property type="protein sequence ID" value="KAJ2905098.1"/>
    <property type="molecule type" value="Genomic_DNA"/>
</dbReference>
<feature type="region of interest" description="Disordered" evidence="1">
    <location>
        <begin position="217"/>
        <end position="252"/>
    </location>
</feature>
<comment type="caution">
    <text evidence="2">The sequence shown here is derived from an EMBL/GenBank/DDBJ whole genome shotgun (WGS) entry which is preliminary data.</text>
</comment>
<feature type="compositionally biased region" description="Low complexity" evidence="1">
    <location>
        <begin position="241"/>
        <end position="250"/>
    </location>
</feature>